<dbReference type="PANTHER" id="PTHR30346">
    <property type="entry name" value="TRANSCRIPTIONAL DUAL REGULATOR HCAR-RELATED"/>
    <property type="match status" value="1"/>
</dbReference>
<dbReference type="Gene3D" id="3.40.190.10">
    <property type="entry name" value="Periplasmic binding protein-like II"/>
    <property type="match status" value="2"/>
</dbReference>
<dbReference type="InterPro" id="IPR000847">
    <property type="entry name" value="LysR_HTH_N"/>
</dbReference>
<dbReference type="Proteomes" id="UP000031553">
    <property type="component" value="Unassembled WGS sequence"/>
</dbReference>
<evidence type="ECO:0000313" key="6">
    <source>
        <dbReference type="EMBL" id="KPH85810.1"/>
    </source>
</evidence>
<dbReference type="Pfam" id="PF00126">
    <property type="entry name" value="HTH_1"/>
    <property type="match status" value="1"/>
</dbReference>
<dbReference type="EMBL" id="JUFX02000224">
    <property type="protein sequence ID" value="KPH85810.1"/>
    <property type="molecule type" value="Genomic_DNA"/>
</dbReference>
<dbReference type="PANTHER" id="PTHR30346:SF0">
    <property type="entry name" value="HCA OPERON TRANSCRIPTIONAL ACTIVATOR HCAR"/>
    <property type="match status" value="1"/>
</dbReference>
<dbReference type="RefSeq" id="WP_039733186.1">
    <property type="nucleotide sequence ID" value="NZ_JUFX02000224.1"/>
</dbReference>
<protein>
    <submittedName>
        <fullName evidence="6">Transcriptional regulator LysR</fullName>
    </submittedName>
</protein>
<sequence>MGSQQNDAQTDRNTFFRLIVSGRISLTSLVEALAVAEHRNFRKAGETLKISQSSISNRIATLEAIIGFRLFERRNGVHVTFEGQQFLSVINEAVSLINQALRPTSLLPTSAESRLMVGVQSSSAGGFLHDILEHFVKYSPHTRLISGEFAPDLLISGLRRREIDIAFTPDVPPRRTLAHDILCVIPLWTEIMMAALSEHDSLAMQDAVTWNDLADHTFLVRREGMGSWLMALALPYLEQHGGPPRIEHMIVGRDTLLADVVRRRAVALTSAATTSLSVPGVRLLPLAGNPILLTFHALWSRQNYNPALRAFLTLVRTTRHLNASDAT</sequence>
<dbReference type="GO" id="GO:0003700">
    <property type="term" value="F:DNA-binding transcription factor activity"/>
    <property type="evidence" value="ECO:0007669"/>
    <property type="project" value="InterPro"/>
</dbReference>
<keyword evidence="2" id="KW-0805">Transcription regulation</keyword>
<feature type="domain" description="HTH lysR-type" evidence="5">
    <location>
        <begin position="24"/>
        <end position="80"/>
    </location>
</feature>
<evidence type="ECO:0000256" key="2">
    <source>
        <dbReference type="ARBA" id="ARBA00023015"/>
    </source>
</evidence>
<dbReference type="GO" id="GO:0003677">
    <property type="term" value="F:DNA binding"/>
    <property type="evidence" value="ECO:0007669"/>
    <property type="project" value="UniProtKB-KW"/>
</dbReference>
<dbReference type="PRINTS" id="PR00039">
    <property type="entry name" value="HTHLYSR"/>
</dbReference>
<evidence type="ECO:0000313" key="7">
    <source>
        <dbReference type="Proteomes" id="UP000031553"/>
    </source>
</evidence>
<dbReference type="InterPro" id="IPR036388">
    <property type="entry name" value="WH-like_DNA-bd_sf"/>
</dbReference>
<evidence type="ECO:0000256" key="4">
    <source>
        <dbReference type="ARBA" id="ARBA00023163"/>
    </source>
</evidence>
<accession>A0A0N1F891</accession>
<comment type="caution">
    <text evidence="6">The sequence shown here is derived from an EMBL/GenBank/DDBJ whole genome shotgun (WGS) entry which is preliminary data.</text>
</comment>
<dbReference type="OrthoDB" id="7282659at2"/>
<dbReference type="CDD" id="cd08414">
    <property type="entry name" value="PBP2_LTTR_aromatics_like"/>
    <property type="match status" value="1"/>
</dbReference>
<dbReference type="Gene3D" id="1.10.10.10">
    <property type="entry name" value="Winged helix-like DNA-binding domain superfamily/Winged helix DNA-binding domain"/>
    <property type="match status" value="1"/>
</dbReference>
<organism evidence="6 7">
    <name type="scientific">Komagataeibacter intermedius AF2</name>
    <dbReference type="NCBI Taxonomy" id="1458464"/>
    <lineage>
        <taxon>Bacteria</taxon>
        <taxon>Pseudomonadati</taxon>
        <taxon>Pseudomonadota</taxon>
        <taxon>Alphaproteobacteria</taxon>
        <taxon>Acetobacterales</taxon>
        <taxon>Acetobacteraceae</taxon>
        <taxon>Komagataeibacter</taxon>
    </lineage>
</organism>
<dbReference type="InterPro" id="IPR036390">
    <property type="entry name" value="WH_DNA-bd_sf"/>
</dbReference>
<dbReference type="SUPFAM" id="SSF46785">
    <property type="entry name" value="Winged helix' DNA-binding domain"/>
    <property type="match status" value="1"/>
</dbReference>
<name>A0A0N1F891_9PROT</name>
<dbReference type="GO" id="GO:0032993">
    <property type="term" value="C:protein-DNA complex"/>
    <property type="evidence" value="ECO:0007669"/>
    <property type="project" value="TreeGrafter"/>
</dbReference>
<evidence type="ECO:0000259" key="5">
    <source>
        <dbReference type="PROSITE" id="PS50931"/>
    </source>
</evidence>
<proteinExistence type="inferred from homology"/>
<keyword evidence="4" id="KW-0804">Transcription</keyword>
<keyword evidence="3" id="KW-0238">DNA-binding</keyword>
<gene>
    <name evidence="6" type="ORF">GLUCOINTEAF2_0203197</name>
</gene>
<evidence type="ECO:0000256" key="1">
    <source>
        <dbReference type="ARBA" id="ARBA00009437"/>
    </source>
</evidence>
<dbReference type="SUPFAM" id="SSF53850">
    <property type="entry name" value="Periplasmic binding protein-like II"/>
    <property type="match status" value="1"/>
</dbReference>
<comment type="similarity">
    <text evidence="1">Belongs to the LysR transcriptional regulatory family.</text>
</comment>
<dbReference type="InterPro" id="IPR005119">
    <property type="entry name" value="LysR_subst-bd"/>
</dbReference>
<reference evidence="6 7" key="1">
    <citation type="submission" date="2015-07" db="EMBL/GenBank/DDBJ databases">
        <title>Draft Genome Sequence of Komagataeibacter intermedius Strain AF2, Isolated from Kombucha Tea.</title>
        <authorList>
            <person name="Santos R.A."/>
            <person name="Berretta A.A."/>
            <person name="Barud H.S."/>
            <person name="Ribeiro S.J."/>
            <person name="Gonzalez-Garcia L.N."/>
            <person name="Zucchi T.D."/>
            <person name="Goldman G.H."/>
            <person name="Riano-Pachon D.M."/>
        </authorList>
    </citation>
    <scope>NUCLEOTIDE SEQUENCE [LARGE SCALE GENOMIC DNA]</scope>
    <source>
        <strain evidence="6 7">AF2</strain>
    </source>
</reference>
<dbReference type="AlphaFoldDB" id="A0A0N1F891"/>
<dbReference type="Pfam" id="PF03466">
    <property type="entry name" value="LysR_substrate"/>
    <property type="match status" value="1"/>
</dbReference>
<evidence type="ECO:0000256" key="3">
    <source>
        <dbReference type="ARBA" id="ARBA00023125"/>
    </source>
</evidence>
<dbReference type="PROSITE" id="PS50931">
    <property type="entry name" value="HTH_LYSR"/>
    <property type="match status" value="1"/>
</dbReference>